<feature type="compositionally biased region" description="Basic and acidic residues" evidence="1">
    <location>
        <begin position="343"/>
        <end position="353"/>
    </location>
</feature>
<dbReference type="GeneID" id="96638405"/>
<reference evidence="3 4" key="1">
    <citation type="submission" date="2019-12" db="EMBL/GenBank/DDBJ databases">
        <title>Whole genome shotgun sequence of Streptomyces caniferus NBRC 15389.</title>
        <authorList>
            <person name="Ichikawa N."/>
            <person name="Kimura A."/>
            <person name="Kitahashi Y."/>
            <person name="Komaki H."/>
            <person name="Tamura T."/>
        </authorList>
    </citation>
    <scope>NUCLEOTIDE SEQUENCE [LARGE SCALE GENOMIC DNA]</scope>
    <source>
        <strain evidence="3 4">NBRC 15389</strain>
    </source>
</reference>
<accession>A0A640RZU7</accession>
<proteinExistence type="predicted"/>
<feature type="region of interest" description="Disordered" evidence="1">
    <location>
        <begin position="1"/>
        <end position="36"/>
    </location>
</feature>
<evidence type="ECO:0000313" key="4">
    <source>
        <dbReference type="Proteomes" id="UP000435837"/>
    </source>
</evidence>
<dbReference type="InterPro" id="IPR025295">
    <property type="entry name" value="eCIS_core_dom"/>
</dbReference>
<dbReference type="EMBL" id="BLIN01000002">
    <property type="protein sequence ID" value="GFE04429.1"/>
    <property type="molecule type" value="Genomic_DNA"/>
</dbReference>
<feature type="region of interest" description="Disordered" evidence="1">
    <location>
        <begin position="51"/>
        <end position="74"/>
    </location>
</feature>
<gene>
    <name evidence="3" type="ORF">Scani_06970</name>
</gene>
<comment type="caution">
    <text evidence="3">The sequence shown here is derived from an EMBL/GenBank/DDBJ whole genome shotgun (WGS) entry which is preliminary data.</text>
</comment>
<dbReference type="Pfam" id="PF13699">
    <property type="entry name" value="eCIS_core"/>
    <property type="match status" value="1"/>
</dbReference>
<dbReference type="Proteomes" id="UP000435837">
    <property type="component" value="Unassembled WGS sequence"/>
</dbReference>
<dbReference type="RefSeq" id="WP_371872303.1">
    <property type="nucleotide sequence ID" value="NZ_BAAATH010000024.1"/>
</dbReference>
<organism evidence="3 4">
    <name type="scientific">Streptomyces caniferus</name>
    <dbReference type="NCBI Taxonomy" id="285557"/>
    <lineage>
        <taxon>Bacteria</taxon>
        <taxon>Bacillati</taxon>
        <taxon>Actinomycetota</taxon>
        <taxon>Actinomycetes</taxon>
        <taxon>Kitasatosporales</taxon>
        <taxon>Streptomycetaceae</taxon>
        <taxon>Streptomyces</taxon>
    </lineage>
</organism>
<feature type="region of interest" description="Disordered" evidence="1">
    <location>
        <begin position="407"/>
        <end position="429"/>
    </location>
</feature>
<protein>
    <recommendedName>
        <fullName evidence="2">eCIS core domain-containing protein</fullName>
    </recommendedName>
</protein>
<evidence type="ECO:0000313" key="3">
    <source>
        <dbReference type="EMBL" id="GFE04429.1"/>
    </source>
</evidence>
<feature type="region of interest" description="Disordered" evidence="1">
    <location>
        <begin position="343"/>
        <end position="365"/>
    </location>
</feature>
<feature type="region of interest" description="Disordered" evidence="1">
    <location>
        <begin position="191"/>
        <end position="212"/>
    </location>
</feature>
<sequence>MQDHEKAGTTGPATARTPAHKSAVAPSAPLGGPLARQAGAGNAAVVQMLRQAGHSWAEPEQHRHGAGCGHPTEQPAVQRSAVHDVLRTGGRPLDEATRGDMEARLGADFSDVRIHDDSAAKASAAEVGARAYTSGSHVVIGAGGDDKHTLAHELTHVVQQRQGPVAGTDNGAGMRVSDPSDRFEREAEATARRVMSGPVPAGPEVQRAAASGRPAIAPTVQRNVQDRLTDQYWQDRAANEKPVKAPAKTSKGRVGDDILLDIGPKLIKELANLCAGKSEAELDAMGRLELFRAMEATEAADIEEWWGGEGHTPDEKITAMNDWVMAHQGEKSVGGAFNKTYGETKKTARDPGNPKDGVLPIGPHLGDEEQARSYYKKPATQALMKFTLKPGAHELLFHPDHMAVAGESKGRTPQSLRNLHGGMPQAKKGEGKLEGYVGIKQETPREYAQDEQGNRALVNGRGDFSLALGTKWSRLLFQMFVERIERVS</sequence>
<dbReference type="AlphaFoldDB" id="A0A640RZU7"/>
<evidence type="ECO:0000256" key="1">
    <source>
        <dbReference type="SAM" id="MobiDB-lite"/>
    </source>
</evidence>
<evidence type="ECO:0000259" key="2">
    <source>
        <dbReference type="Pfam" id="PF13699"/>
    </source>
</evidence>
<feature type="domain" description="eCIS core" evidence="2">
    <location>
        <begin position="92"/>
        <end position="163"/>
    </location>
</feature>
<name>A0A640RZU7_9ACTN</name>
<feature type="compositionally biased region" description="Low complexity" evidence="1">
    <location>
        <begin position="8"/>
        <end position="17"/>
    </location>
</feature>